<dbReference type="GO" id="GO:0003924">
    <property type="term" value="F:GTPase activity"/>
    <property type="evidence" value="ECO:0007669"/>
    <property type="project" value="UniProtKB-UniRule"/>
</dbReference>
<dbReference type="GO" id="GO:0005829">
    <property type="term" value="C:cytosol"/>
    <property type="evidence" value="ECO:0007669"/>
    <property type="project" value="TreeGrafter"/>
</dbReference>
<evidence type="ECO:0000256" key="6">
    <source>
        <dbReference type="ARBA" id="ARBA00022801"/>
    </source>
</evidence>
<sequence length="459" mass="50936">MDTIAAISTPMGEGAIAIVRLSGPEAIQIADRIYKGPKGKTLSSVESHTIHYGHIVDRTSDRVVEEVMVSVLKAPRTFTREDVIEINCHGGIVTVNQVLQLALREGARLAEPGEFTKRAFLNGRIDLSQAEAVMDLIRAKTDRAMNVAMNQMEGRLSALVRRLRSEILETLAHVEVNIDYPEYDDVEEMTHQILVEKATAVKKEIEALLRTSEQGKILREGLSTVIIGRPNVGKSSLLNSLVHEAKAIVTDIPGTTRDVIEEYVNVRGVPLRLVDTAGIRETEDIVERIGVERSRQVLKEADLILLVLNYSEELSEEDVKLFEAVEGMDVIVILNKTDLEAKIDTERVRELANGRPVVTTSLLKEEGINDLEEAIQSLFYTGAIESGDLTYVSNTRHISILQQAKRAIEDALSGIEQDVPIDMVQIDLTRCWELLGEIIGDSVHESLIDQLFSQFCLGK</sequence>
<keyword evidence="6 10" id="KW-0378">Hydrolase</keyword>
<keyword evidence="8 10" id="KW-0630">Potassium</keyword>
<feature type="binding site" evidence="10">
    <location>
        <position position="20"/>
    </location>
    <ligand>
        <name>(6S)-5-formyl-5,6,7,8-tetrahydrofolate</name>
        <dbReference type="ChEBI" id="CHEBI:57457"/>
    </ligand>
</feature>
<dbReference type="NCBIfam" id="NF003661">
    <property type="entry name" value="PRK05291.1-3"/>
    <property type="match status" value="1"/>
</dbReference>
<feature type="binding site" evidence="10">
    <location>
        <position position="250"/>
    </location>
    <ligand>
        <name>K(+)</name>
        <dbReference type="ChEBI" id="CHEBI:29103"/>
    </ligand>
</feature>
<evidence type="ECO:0000256" key="8">
    <source>
        <dbReference type="ARBA" id="ARBA00022958"/>
    </source>
</evidence>
<evidence type="ECO:0000313" key="14">
    <source>
        <dbReference type="Proteomes" id="UP000032247"/>
    </source>
</evidence>
<dbReference type="SUPFAM" id="SSF52540">
    <property type="entry name" value="P-loop containing nucleoside triphosphate hydrolases"/>
    <property type="match status" value="1"/>
</dbReference>
<evidence type="ECO:0000256" key="2">
    <source>
        <dbReference type="ARBA" id="ARBA00022490"/>
    </source>
</evidence>
<feature type="binding site" evidence="10">
    <location>
        <position position="459"/>
    </location>
    <ligand>
        <name>(6S)-5-formyl-5,6,7,8-tetrahydrofolate</name>
        <dbReference type="ChEBI" id="CHEBI:57457"/>
    </ligand>
</feature>
<proteinExistence type="inferred from homology"/>
<dbReference type="FunFam" id="3.30.1360.120:FF:000003">
    <property type="entry name" value="tRNA modification GTPase MnmE"/>
    <property type="match status" value="1"/>
</dbReference>
<comment type="caution">
    <text evidence="10">Lacks conserved residue(s) required for the propagation of feature annotation.</text>
</comment>
<reference evidence="13 14" key="1">
    <citation type="submission" date="2014-12" db="EMBL/GenBank/DDBJ databases">
        <title>Comparative genome analysis of Bacillus coagulans HM-08, Clostridium butyricum HM-68, Bacillus subtilis HM-66 and Bacillus licheniformis BL-09.</title>
        <authorList>
            <person name="Zhang H."/>
        </authorList>
    </citation>
    <scope>NUCLEOTIDE SEQUENCE [LARGE SCALE GENOMIC DNA]</scope>
    <source>
        <strain evidence="13 14">HM-66</strain>
    </source>
</reference>
<dbReference type="InterPro" id="IPR027266">
    <property type="entry name" value="TrmE/GcvT-like"/>
</dbReference>
<evidence type="ECO:0000256" key="11">
    <source>
        <dbReference type="RuleBase" id="RU003313"/>
    </source>
</evidence>
<dbReference type="InterPro" id="IPR004520">
    <property type="entry name" value="GTPase_MnmE"/>
</dbReference>
<feature type="binding site" evidence="10">
    <location>
        <position position="256"/>
    </location>
    <ligand>
        <name>Mg(2+)</name>
        <dbReference type="ChEBI" id="CHEBI:18420"/>
    </ligand>
</feature>
<dbReference type="EMBL" id="JXBC01000006">
    <property type="protein sequence ID" value="KIU10145.1"/>
    <property type="molecule type" value="Genomic_DNA"/>
</dbReference>
<dbReference type="InterPro" id="IPR031168">
    <property type="entry name" value="G_TrmE"/>
</dbReference>
<keyword evidence="3 10" id="KW-0819">tRNA processing</keyword>
<evidence type="ECO:0000256" key="4">
    <source>
        <dbReference type="ARBA" id="ARBA00022723"/>
    </source>
</evidence>
<protein>
    <recommendedName>
        <fullName evidence="10">tRNA modification GTPase MnmE</fullName>
        <ecNumber evidence="10">3.6.-.-</ecNumber>
    </recommendedName>
</protein>
<evidence type="ECO:0000256" key="10">
    <source>
        <dbReference type="HAMAP-Rule" id="MF_00379"/>
    </source>
</evidence>
<organism evidence="13 14">
    <name type="scientific">Bacillus subtilis</name>
    <dbReference type="NCBI Taxonomy" id="1423"/>
    <lineage>
        <taxon>Bacteria</taxon>
        <taxon>Bacillati</taxon>
        <taxon>Bacillota</taxon>
        <taxon>Bacilli</taxon>
        <taxon>Bacillales</taxon>
        <taxon>Bacillaceae</taxon>
        <taxon>Bacillus</taxon>
    </lineage>
</organism>
<feature type="binding site" evidence="10">
    <location>
        <begin position="231"/>
        <end position="236"/>
    </location>
    <ligand>
        <name>GTP</name>
        <dbReference type="ChEBI" id="CHEBI:37565"/>
    </ligand>
</feature>
<dbReference type="SUPFAM" id="SSF116878">
    <property type="entry name" value="TrmE connector domain"/>
    <property type="match status" value="1"/>
</dbReference>
<dbReference type="FunFam" id="3.40.50.300:FF:000494">
    <property type="entry name" value="tRNA modification GTPase MnmE"/>
    <property type="match status" value="1"/>
</dbReference>
<feature type="binding site" evidence="10">
    <location>
        <position position="85"/>
    </location>
    <ligand>
        <name>(6S)-5-formyl-5,6,7,8-tetrahydrofolate</name>
        <dbReference type="ChEBI" id="CHEBI:57457"/>
    </ligand>
</feature>
<dbReference type="EC" id="3.6.-.-" evidence="10"/>
<feature type="binding site" evidence="10">
    <location>
        <begin position="275"/>
        <end position="278"/>
    </location>
    <ligand>
        <name>GTP</name>
        <dbReference type="ChEBI" id="CHEBI:37565"/>
    </ligand>
</feature>
<keyword evidence="4 10" id="KW-0479">Metal-binding</keyword>
<evidence type="ECO:0000259" key="12">
    <source>
        <dbReference type="PROSITE" id="PS51709"/>
    </source>
</evidence>
<dbReference type="NCBIfam" id="TIGR00231">
    <property type="entry name" value="small_GTP"/>
    <property type="match status" value="1"/>
</dbReference>
<feature type="domain" description="TrmE-type G" evidence="12">
    <location>
        <begin position="221"/>
        <end position="380"/>
    </location>
</feature>
<dbReference type="HAMAP" id="MF_00379">
    <property type="entry name" value="GTPase_MnmE"/>
    <property type="match status" value="1"/>
</dbReference>
<keyword evidence="2 10" id="KW-0963">Cytoplasm</keyword>
<dbReference type="CDD" id="cd04164">
    <property type="entry name" value="trmE"/>
    <property type="match status" value="1"/>
</dbReference>
<name>A0A0D1KMV3_BACIU</name>
<dbReference type="Proteomes" id="UP000032247">
    <property type="component" value="Unassembled WGS sequence"/>
</dbReference>
<dbReference type="CDD" id="cd14858">
    <property type="entry name" value="TrmE_N"/>
    <property type="match status" value="1"/>
</dbReference>
<dbReference type="Gene3D" id="1.20.120.430">
    <property type="entry name" value="tRNA modification GTPase MnmE domain 2"/>
    <property type="match status" value="1"/>
</dbReference>
<dbReference type="RefSeq" id="WP_043858425.1">
    <property type="nucleotide sequence ID" value="NZ_CP028218.1"/>
</dbReference>
<comment type="subcellular location">
    <subcellularLocation>
        <location evidence="10">Cytoplasm</location>
    </subcellularLocation>
</comment>
<evidence type="ECO:0000256" key="5">
    <source>
        <dbReference type="ARBA" id="ARBA00022741"/>
    </source>
</evidence>
<dbReference type="PRINTS" id="PR00449">
    <property type="entry name" value="RASTRNSFRMNG"/>
</dbReference>
<feature type="binding site" evidence="10">
    <location>
        <position position="252"/>
    </location>
    <ligand>
        <name>K(+)</name>
        <dbReference type="ChEBI" id="CHEBI:29103"/>
    </ligand>
</feature>
<feature type="binding site" evidence="10">
    <location>
        <position position="124"/>
    </location>
    <ligand>
        <name>(6S)-5-formyl-5,6,7,8-tetrahydrofolate</name>
        <dbReference type="ChEBI" id="CHEBI:57457"/>
    </ligand>
</feature>
<dbReference type="GO" id="GO:0002098">
    <property type="term" value="P:tRNA wobble uridine modification"/>
    <property type="evidence" value="ECO:0007669"/>
    <property type="project" value="TreeGrafter"/>
</dbReference>
<evidence type="ECO:0000313" key="13">
    <source>
        <dbReference type="EMBL" id="KIU10145.1"/>
    </source>
</evidence>
<dbReference type="PANTHER" id="PTHR42714">
    <property type="entry name" value="TRNA MODIFICATION GTPASE GTPBP3"/>
    <property type="match status" value="1"/>
</dbReference>
<dbReference type="PATRIC" id="fig|1423.173.peg.3595"/>
<feature type="binding site" evidence="10">
    <location>
        <position position="235"/>
    </location>
    <ligand>
        <name>Mg(2+)</name>
        <dbReference type="ChEBI" id="CHEBI:18420"/>
    </ligand>
</feature>
<dbReference type="InterPro" id="IPR018948">
    <property type="entry name" value="GTP-bd_TrmE_N"/>
</dbReference>
<dbReference type="STRING" id="483913.AN935_20915"/>
<keyword evidence="9 10" id="KW-0342">GTP-binding</keyword>
<dbReference type="GO" id="GO:0046872">
    <property type="term" value="F:metal ion binding"/>
    <property type="evidence" value="ECO:0007669"/>
    <property type="project" value="UniProtKB-KW"/>
</dbReference>
<dbReference type="Pfam" id="PF01926">
    <property type="entry name" value="MMR_HSR1"/>
    <property type="match status" value="1"/>
</dbReference>
<dbReference type="Gene3D" id="3.40.50.300">
    <property type="entry name" value="P-loop containing nucleotide triphosphate hydrolases"/>
    <property type="match status" value="1"/>
</dbReference>
<comment type="cofactor">
    <cofactor evidence="10">
        <name>K(+)</name>
        <dbReference type="ChEBI" id="CHEBI:29103"/>
    </cofactor>
    <text evidence="10">Binds 1 potassium ion per subunit.</text>
</comment>
<dbReference type="InterPro" id="IPR025867">
    <property type="entry name" value="MnmE_helical"/>
</dbReference>
<dbReference type="InterPro" id="IPR027368">
    <property type="entry name" value="MnmE_dom2"/>
</dbReference>
<dbReference type="GO" id="GO:0030488">
    <property type="term" value="P:tRNA methylation"/>
    <property type="evidence" value="ECO:0007669"/>
    <property type="project" value="TreeGrafter"/>
</dbReference>
<dbReference type="AlphaFoldDB" id="A0A0D1KMV3"/>
<feature type="binding site" evidence="10">
    <location>
        <position position="231"/>
    </location>
    <ligand>
        <name>K(+)</name>
        <dbReference type="ChEBI" id="CHEBI:29103"/>
    </ligand>
</feature>
<feature type="binding site" evidence="10">
    <location>
        <begin position="250"/>
        <end position="256"/>
    </location>
    <ligand>
        <name>GTP</name>
        <dbReference type="ChEBI" id="CHEBI:37565"/>
    </ligand>
</feature>
<dbReference type="GO" id="GO:0042802">
    <property type="term" value="F:identical protein binding"/>
    <property type="evidence" value="ECO:0007669"/>
    <property type="project" value="UniProtKB-ARBA"/>
</dbReference>
<dbReference type="Pfam" id="PF12631">
    <property type="entry name" value="MnmE_helical"/>
    <property type="match status" value="1"/>
</dbReference>
<evidence type="ECO:0000256" key="3">
    <source>
        <dbReference type="ARBA" id="ARBA00022694"/>
    </source>
</evidence>
<dbReference type="InterPro" id="IPR006073">
    <property type="entry name" value="GTP-bd"/>
</dbReference>
<keyword evidence="7 10" id="KW-0460">Magnesium</keyword>
<dbReference type="InterPro" id="IPR005225">
    <property type="entry name" value="Small_GTP-bd"/>
</dbReference>
<accession>A0A0D1KMV3</accession>
<dbReference type="InterPro" id="IPR027417">
    <property type="entry name" value="P-loop_NTPase"/>
</dbReference>
<dbReference type="PANTHER" id="PTHR42714:SF2">
    <property type="entry name" value="TRNA MODIFICATION GTPASE GTPBP3, MITOCHONDRIAL"/>
    <property type="match status" value="1"/>
</dbReference>
<comment type="subunit">
    <text evidence="10">Homodimer. Heterotetramer of two MnmE and two MnmG subunits.</text>
</comment>
<feature type="binding site" evidence="10">
    <location>
        <position position="255"/>
    </location>
    <ligand>
        <name>K(+)</name>
        <dbReference type="ChEBI" id="CHEBI:29103"/>
    </ligand>
</feature>
<evidence type="ECO:0000256" key="7">
    <source>
        <dbReference type="ARBA" id="ARBA00022842"/>
    </source>
</evidence>
<dbReference type="GO" id="GO:0005525">
    <property type="term" value="F:GTP binding"/>
    <property type="evidence" value="ECO:0007669"/>
    <property type="project" value="UniProtKB-UniRule"/>
</dbReference>
<comment type="similarity">
    <text evidence="1 10 11">Belongs to the TRAFAC class TrmE-Era-EngA-EngB-Septin-like GTPase superfamily. TrmE GTPase family.</text>
</comment>
<dbReference type="NCBIfam" id="TIGR00450">
    <property type="entry name" value="mnmE_trmE_thdF"/>
    <property type="match status" value="1"/>
</dbReference>
<comment type="caution">
    <text evidence="13">The sequence shown here is derived from an EMBL/GenBank/DDBJ whole genome shotgun (WGS) entry which is preliminary data.</text>
</comment>
<evidence type="ECO:0000256" key="9">
    <source>
        <dbReference type="ARBA" id="ARBA00023134"/>
    </source>
</evidence>
<dbReference type="Pfam" id="PF10396">
    <property type="entry name" value="TrmE_N"/>
    <property type="match status" value="1"/>
</dbReference>
<keyword evidence="5 10" id="KW-0547">Nucleotide-binding</keyword>
<dbReference type="PROSITE" id="PS51709">
    <property type="entry name" value="G_TRME"/>
    <property type="match status" value="1"/>
</dbReference>
<comment type="function">
    <text evidence="10">Exhibits a very high intrinsic GTPase hydrolysis rate. Involved in the addition of a carboxymethylaminomethyl (cmnm) group at the wobble position (U34) of certain tRNAs, forming tRNA-cmnm(5)s(2)U34.</text>
</comment>
<dbReference type="Gene3D" id="3.30.1360.120">
    <property type="entry name" value="Probable tRNA modification gtpase trme, domain 1"/>
    <property type="match status" value="1"/>
</dbReference>
<gene>
    <name evidence="10" type="primary">mnmE</name>
    <name evidence="10" type="synonym">trmE</name>
    <name evidence="13" type="ORF">SC09_Contig28orf00331</name>
</gene>
<evidence type="ECO:0000256" key="1">
    <source>
        <dbReference type="ARBA" id="ARBA00011043"/>
    </source>
</evidence>